<dbReference type="Gene3D" id="3.40.30.10">
    <property type="entry name" value="Glutaredoxin"/>
    <property type="match status" value="1"/>
</dbReference>
<feature type="non-terminal residue" evidence="1">
    <location>
        <position position="85"/>
    </location>
</feature>
<name>A0ABP0YKQ3_9ROSI</name>
<dbReference type="InterPro" id="IPR044629">
    <property type="entry name" value="GSTL1/2/3"/>
</dbReference>
<dbReference type="EMBL" id="OZ021738">
    <property type="protein sequence ID" value="CAK9319460.1"/>
    <property type="molecule type" value="Genomic_DNA"/>
</dbReference>
<keyword evidence="2" id="KW-1185">Reference proteome</keyword>
<dbReference type="PANTHER" id="PTHR44328:SF6">
    <property type="entry name" value="GLUTATHIONE S-TRANSFERASE L1-RELATED"/>
    <property type="match status" value="1"/>
</dbReference>
<evidence type="ECO:0000313" key="1">
    <source>
        <dbReference type="EMBL" id="CAK9319460.1"/>
    </source>
</evidence>
<evidence type="ECO:0000313" key="2">
    <source>
        <dbReference type="Proteomes" id="UP001642487"/>
    </source>
</evidence>
<gene>
    <name evidence="1" type="ORF">CITCOLO1_LOCUS11465</name>
</gene>
<accession>A0ABP0YKQ3</accession>
<dbReference type="PANTHER" id="PTHR44328">
    <property type="entry name" value="GLUTATHIONE S-TRANSFERASE L1"/>
    <property type="match status" value="1"/>
</dbReference>
<dbReference type="Proteomes" id="UP001642487">
    <property type="component" value="Chromosome 4"/>
</dbReference>
<reference evidence="1 2" key="1">
    <citation type="submission" date="2024-03" db="EMBL/GenBank/DDBJ databases">
        <authorList>
            <person name="Gkanogiannis A."/>
            <person name="Becerra Lopez-Lavalle L."/>
        </authorList>
    </citation>
    <scope>NUCLEOTIDE SEQUENCE [LARGE SCALE GENOMIC DNA]</scope>
</reference>
<organism evidence="1 2">
    <name type="scientific">Citrullus colocynthis</name>
    <name type="common">colocynth</name>
    <dbReference type="NCBI Taxonomy" id="252529"/>
    <lineage>
        <taxon>Eukaryota</taxon>
        <taxon>Viridiplantae</taxon>
        <taxon>Streptophyta</taxon>
        <taxon>Embryophyta</taxon>
        <taxon>Tracheophyta</taxon>
        <taxon>Spermatophyta</taxon>
        <taxon>Magnoliopsida</taxon>
        <taxon>eudicotyledons</taxon>
        <taxon>Gunneridae</taxon>
        <taxon>Pentapetalae</taxon>
        <taxon>rosids</taxon>
        <taxon>fabids</taxon>
        <taxon>Cucurbitales</taxon>
        <taxon>Cucurbitaceae</taxon>
        <taxon>Benincaseae</taxon>
        <taxon>Citrullus</taxon>
    </lineage>
</organism>
<sequence length="85" mass="9605">SLFVRLQCHCCPSLASFGHQFASFLPLCHLLFRVSAILSVEEVLPLSLDATAEQPPLFNGTTRLYTAYICPYAQCVWITQYYKVC</sequence>
<proteinExistence type="predicted"/>
<protein>
    <submittedName>
        <fullName evidence="1">Uncharacterized protein</fullName>
    </submittedName>
</protein>